<keyword evidence="2" id="KW-1185">Reference proteome</keyword>
<dbReference type="AlphaFoldDB" id="A0ABD1AJK9"/>
<sequence length="131" mass="14502">MDAENNLMNLSLIQRRNGVVSQSLDLELVFVNKSSEDLLLPCYTSLKDILPSTTTTVESPSVSFAVAGPTIMIRNRLVKQAACAYLQPSTPTPSSSPPLLRRLYSSFLGIFSTFFDSLLRLFPSPREIFKA</sequence>
<reference evidence="1 2" key="1">
    <citation type="submission" date="2024-04" db="EMBL/GenBank/DDBJ databases">
        <title>Genome assembly C_amara_ONT_v2.</title>
        <authorList>
            <person name="Yant L."/>
            <person name="Moore C."/>
            <person name="Slenker M."/>
        </authorList>
    </citation>
    <scope>NUCLEOTIDE SEQUENCE [LARGE SCALE GENOMIC DNA]</scope>
    <source>
        <tissue evidence="1">Leaf</tissue>
    </source>
</reference>
<proteinExistence type="predicted"/>
<name>A0ABD1AJK9_CARAN</name>
<evidence type="ECO:0000313" key="1">
    <source>
        <dbReference type="EMBL" id="KAL1199885.1"/>
    </source>
</evidence>
<accession>A0ABD1AJK9</accession>
<evidence type="ECO:0000313" key="2">
    <source>
        <dbReference type="Proteomes" id="UP001558713"/>
    </source>
</evidence>
<dbReference type="PANTHER" id="PTHR34569">
    <property type="entry name" value="EXPRESSED PROTEIN"/>
    <property type="match status" value="1"/>
</dbReference>
<dbReference type="PANTHER" id="PTHR34569:SF2">
    <property type="entry name" value="EXPRESSED PROTEIN"/>
    <property type="match status" value="1"/>
</dbReference>
<protein>
    <submittedName>
        <fullName evidence="1">Uncharacterized protein</fullName>
    </submittedName>
</protein>
<organism evidence="1 2">
    <name type="scientific">Cardamine amara subsp. amara</name>
    <dbReference type="NCBI Taxonomy" id="228776"/>
    <lineage>
        <taxon>Eukaryota</taxon>
        <taxon>Viridiplantae</taxon>
        <taxon>Streptophyta</taxon>
        <taxon>Embryophyta</taxon>
        <taxon>Tracheophyta</taxon>
        <taxon>Spermatophyta</taxon>
        <taxon>Magnoliopsida</taxon>
        <taxon>eudicotyledons</taxon>
        <taxon>Gunneridae</taxon>
        <taxon>Pentapetalae</taxon>
        <taxon>rosids</taxon>
        <taxon>malvids</taxon>
        <taxon>Brassicales</taxon>
        <taxon>Brassicaceae</taxon>
        <taxon>Cardamineae</taxon>
        <taxon>Cardamine</taxon>
    </lineage>
</organism>
<dbReference type="Proteomes" id="UP001558713">
    <property type="component" value="Unassembled WGS sequence"/>
</dbReference>
<dbReference type="EMBL" id="JBANAX010000637">
    <property type="protein sequence ID" value="KAL1199885.1"/>
    <property type="molecule type" value="Genomic_DNA"/>
</dbReference>
<gene>
    <name evidence="1" type="ORF">V5N11_013136</name>
</gene>
<comment type="caution">
    <text evidence="1">The sequence shown here is derived from an EMBL/GenBank/DDBJ whole genome shotgun (WGS) entry which is preliminary data.</text>
</comment>